<feature type="transmembrane region" description="Helical" evidence="1">
    <location>
        <begin position="129"/>
        <end position="151"/>
    </location>
</feature>
<dbReference type="PANTHER" id="PTHR41282:SF1">
    <property type="entry name" value="CONSERVED TRANSMEMBRANE PROTEIN-RELATED"/>
    <property type="match status" value="1"/>
</dbReference>
<keyword evidence="3" id="KW-1185">Reference proteome</keyword>
<feature type="transmembrane region" description="Helical" evidence="1">
    <location>
        <begin position="204"/>
        <end position="225"/>
    </location>
</feature>
<reference evidence="2" key="2">
    <citation type="submission" date="2022-09" db="EMBL/GenBank/DDBJ databases">
        <title>Biosynthetic gene clusters of Dactylosporangioum fulvum.</title>
        <authorList>
            <person name="Caradec T."/>
        </authorList>
    </citation>
    <scope>NUCLEOTIDE SEQUENCE</scope>
    <source>
        <strain evidence="2">NRRL B-16292</strain>
    </source>
</reference>
<reference evidence="2" key="1">
    <citation type="submission" date="2021-04" db="EMBL/GenBank/DDBJ databases">
        <authorList>
            <person name="Hartkoorn R.C."/>
            <person name="Beaudoing E."/>
            <person name="Hot D."/>
        </authorList>
    </citation>
    <scope>NUCLEOTIDE SEQUENCE</scope>
    <source>
        <strain evidence="2">NRRL B-16292</strain>
    </source>
</reference>
<dbReference type="Proteomes" id="UP001059617">
    <property type="component" value="Chromosome"/>
</dbReference>
<keyword evidence="1" id="KW-1133">Transmembrane helix</keyword>
<dbReference type="PANTHER" id="PTHR41282">
    <property type="entry name" value="CONSERVED TRANSMEMBRANE PROTEIN-RELATED"/>
    <property type="match status" value="1"/>
</dbReference>
<dbReference type="RefSeq" id="WP_259859691.1">
    <property type="nucleotide sequence ID" value="NZ_BAAAST010000044.1"/>
</dbReference>
<dbReference type="InterPro" id="IPR010539">
    <property type="entry name" value="BaxI_1-like"/>
</dbReference>
<sequence>MQSSNPVLTRLGEAARQERSSVAGYGTGYAPGYPPQAAPRTMTLDDVVVRTVALLAITGIVGAGAWVLLPAGSAATAIALIGSVVAGLVLGLVIAFMRVTNPAVIIAYAALQGVALGLFSRQYESFYDGIVIQAVIGTFGIFAIMAVLYKLRVLRATPRFTKMVVGALIGIVVLSLANFLFYLFDVNLGLREYSATGKVGWLPIVFSLVVVVVAALTFILDFDAVEQGVRHGLPEKYAWYCSFGILVGLIFLYYEILRLLSYLRR</sequence>
<dbReference type="EMBL" id="CP073720">
    <property type="protein sequence ID" value="UWP81913.1"/>
    <property type="molecule type" value="Genomic_DNA"/>
</dbReference>
<dbReference type="Pfam" id="PF12811">
    <property type="entry name" value="BaxI_1"/>
    <property type="match status" value="1"/>
</dbReference>
<feature type="transmembrane region" description="Helical" evidence="1">
    <location>
        <begin position="75"/>
        <end position="96"/>
    </location>
</feature>
<accession>A0ABY5VZJ1</accession>
<feature type="transmembrane region" description="Helical" evidence="1">
    <location>
        <begin position="237"/>
        <end position="256"/>
    </location>
</feature>
<feature type="transmembrane region" description="Helical" evidence="1">
    <location>
        <begin position="47"/>
        <end position="69"/>
    </location>
</feature>
<feature type="transmembrane region" description="Helical" evidence="1">
    <location>
        <begin position="103"/>
        <end position="123"/>
    </location>
</feature>
<proteinExistence type="predicted"/>
<gene>
    <name evidence="2" type="ORF">Dfulv_43665</name>
</gene>
<evidence type="ECO:0000313" key="3">
    <source>
        <dbReference type="Proteomes" id="UP001059617"/>
    </source>
</evidence>
<name>A0ABY5VZJ1_9ACTN</name>
<dbReference type="PIRSF" id="PIRSF009160">
    <property type="entry name" value="UCP009160"/>
    <property type="match status" value="1"/>
</dbReference>
<evidence type="ECO:0000313" key="2">
    <source>
        <dbReference type="EMBL" id="UWP81913.1"/>
    </source>
</evidence>
<keyword evidence="1" id="KW-0812">Transmembrane</keyword>
<keyword evidence="1" id="KW-0472">Membrane</keyword>
<protein>
    <submittedName>
        <fullName evidence="2">Bax inhibitor-1/YccA family protein</fullName>
    </submittedName>
</protein>
<evidence type="ECO:0000256" key="1">
    <source>
        <dbReference type="SAM" id="Phobius"/>
    </source>
</evidence>
<feature type="transmembrane region" description="Helical" evidence="1">
    <location>
        <begin position="163"/>
        <end position="184"/>
    </location>
</feature>
<organism evidence="2 3">
    <name type="scientific">Dactylosporangium fulvum</name>
    <dbReference type="NCBI Taxonomy" id="53359"/>
    <lineage>
        <taxon>Bacteria</taxon>
        <taxon>Bacillati</taxon>
        <taxon>Actinomycetota</taxon>
        <taxon>Actinomycetes</taxon>
        <taxon>Micromonosporales</taxon>
        <taxon>Micromonosporaceae</taxon>
        <taxon>Dactylosporangium</taxon>
    </lineage>
</organism>